<dbReference type="EMBL" id="CM039438">
    <property type="protein sequence ID" value="KAI4300196.1"/>
    <property type="molecule type" value="Genomic_DNA"/>
</dbReference>
<proteinExistence type="predicted"/>
<evidence type="ECO:0000313" key="1">
    <source>
        <dbReference type="EMBL" id="KAI4300196.1"/>
    </source>
</evidence>
<evidence type="ECO:0000313" key="2">
    <source>
        <dbReference type="Proteomes" id="UP000828941"/>
    </source>
</evidence>
<accession>A0ACB9KSC6</accession>
<reference evidence="1 2" key="1">
    <citation type="journal article" date="2022" name="DNA Res.">
        <title>Chromosomal-level genome assembly of the orchid tree Bauhinia variegata (Leguminosae; Cercidoideae) supports the allotetraploid origin hypothesis of Bauhinia.</title>
        <authorList>
            <person name="Zhong Y."/>
            <person name="Chen Y."/>
            <person name="Zheng D."/>
            <person name="Pang J."/>
            <person name="Liu Y."/>
            <person name="Luo S."/>
            <person name="Meng S."/>
            <person name="Qian L."/>
            <person name="Wei D."/>
            <person name="Dai S."/>
            <person name="Zhou R."/>
        </authorList>
    </citation>
    <scope>NUCLEOTIDE SEQUENCE [LARGE SCALE GENOMIC DNA]</scope>
    <source>
        <strain evidence="1">BV-YZ2020</strain>
    </source>
</reference>
<comment type="caution">
    <text evidence="1">The sequence shown here is derived from an EMBL/GenBank/DDBJ whole genome shotgun (WGS) entry which is preliminary data.</text>
</comment>
<organism evidence="1 2">
    <name type="scientific">Bauhinia variegata</name>
    <name type="common">Purple orchid tree</name>
    <name type="synonym">Phanera variegata</name>
    <dbReference type="NCBI Taxonomy" id="167791"/>
    <lineage>
        <taxon>Eukaryota</taxon>
        <taxon>Viridiplantae</taxon>
        <taxon>Streptophyta</taxon>
        <taxon>Embryophyta</taxon>
        <taxon>Tracheophyta</taxon>
        <taxon>Spermatophyta</taxon>
        <taxon>Magnoliopsida</taxon>
        <taxon>eudicotyledons</taxon>
        <taxon>Gunneridae</taxon>
        <taxon>Pentapetalae</taxon>
        <taxon>rosids</taxon>
        <taxon>fabids</taxon>
        <taxon>Fabales</taxon>
        <taxon>Fabaceae</taxon>
        <taxon>Cercidoideae</taxon>
        <taxon>Cercideae</taxon>
        <taxon>Bauhiniinae</taxon>
        <taxon>Bauhinia</taxon>
    </lineage>
</organism>
<gene>
    <name evidence="1" type="ORF">L6164_033598</name>
</gene>
<sequence length="198" mass="22312">MGRTYDRGRFTAFSTSISFEDERSQNRIEIEFCFFCASKKSSAPISSPGIAPVVLPKHNNHLRIQRLIHFWELLALGINRHTLKTDIINLLEGCNLTLEDVKVNYSRGGYMPLEMLLELLQGRVACTSLKGLIEPNGISLLPMMGKLFYCKDFLEIAADPDVRMATVRFPSKIEAMNAFIQKNGAFCLNNPVSVRVLL</sequence>
<protein>
    <submittedName>
        <fullName evidence="1">Uncharacterized protein</fullName>
    </submittedName>
</protein>
<keyword evidence="2" id="KW-1185">Reference proteome</keyword>
<name>A0ACB9KSC6_BAUVA</name>
<dbReference type="Proteomes" id="UP000828941">
    <property type="component" value="Chromosome 13"/>
</dbReference>